<dbReference type="AlphaFoldDB" id="A0A446B5A7"/>
<feature type="transmembrane region" description="Helical" evidence="1">
    <location>
        <begin position="165"/>
        <end position="183"/>
    </location>
</feature>
<reference evidence="2 3" key="1">
    <citation type="submission" date="2018-04" db="EMBL/GenBank/DDBJ databases">
        <authorList>
            <person name="Huttner S."/>
            <person name="Dainat J."/>
        </authorList>
    </citation>
    <scope>NUCLEOTIDE SEQUENCE [LARGE SCALE GENOMIC DNA]</scope>
</reference>
<feature type="transmembrane region" description="Helical" evidence="1">
    <location>
        <begin position="104"/>
        <end position="121"/>
    </location>
</feature>
<name>A0A446B5A7_9PEZI</name>
<organism evidence="2 3">
    <name type="scientific">Thermothielavioides terrestris</name>
    <dbReference type="NCBI Taxonomy" id="2587410"/>
    <lineage>
        <taxon>Eukaryota</taxon>
        <taxon>Fungi</taxon>
        <taxon>Dikarya</taxon>
        <taxon>Ascomycota</taxon>
        <taxon>Pezizomycotina</taxon>
        <taxon>Sordariomycetes</taxon>
        <taxon>Sordariomycetidae</taxon>
        <taxon>Sordariales</taxon>
        <taxon>Chaetomiaceae</taxon>
        <taxon>Thermothielavioides</taxon>
    </lineage>
</organism>
<evidence type="ECO:0000313" key="2">
    <source>
        <dbReference type="EMBL" id="SPQ17693.1"/>
    </source>
</evidence>
<feature type="transmembrane region" description="Helical" evidence="1">
    <location>
        <begin position="133"/>
        <end position="153"/>
    </location>
</feature>
<dbReference type="Proteomes" id="UP000289323">
    <property type="component" value="Unassembled WGS sequence"/>
</dbReference>
<evidence type="ECO:0000313" key="3">
    <source>
        <dbReference type="Proteomes" id="UP000289323"/>
    </source>
</evidence>
<keyword evidence="1" id="KW-0472">Membrane</keyword>
<accession>A0A446B5A7</accession>
<dbReference type="Pfam" id="PF13787">
    <property type="entry name" value="HXXEE"/>
    <property type="match status" value="1"/>
</dbReference>
<gene>
    <name evidence="2" type="ORF">TT172_LOCUS112</name>
</gene>
<proteinExistence type="predicted"/>
<dbReference type="InterPro" id="IPR025671">
    <property type="entry name" value="HXXEE"/>
</dbReference>
<sequence>MIDFIRHHWYDLGVIPFFLSLWYLRLNRAKLTTTEKFLLANFMAVLAHQFEEYRFPGGFPAAMNMGVHSSARPERFPLSSHSAALTNIVATYGYYLAPVFFPDQVWAALGPVLLGFGQFFIHGININTKLGSFYNPGLATVIFMHIPLGYYYIRHVARSGQLTRRQWALGLAYAAAFWYLVLIKSTFGWLVDYDSPYPFYPAEMERGGVAAWIKRVRNL</sequence>
<keyword evidence="1" id="KW-0812">Transmembrane</keyword>
<dbReference type="EMBL" id="OUUZ01000001">
    <property type="protein sequence ID" value="SPQ17693.1"/>
    <property type="molecule type" value="Genomic_DNA"/>
</dbReference>
<feature type="transmembrane region" description="Helical" evidence="1">
    <location>
        <begin position="7"/>
        <end position="24"/>
    </location>
</feature>
<evidence type="ECO:0000256" key="1">
    <source>
        <dbReference type="SAM" id="Phobius"/>
    </source>
</evidence>
<keyword evidence="1" id="KW-1133">Transmembrane helix</keyword>
<protein>
    <submittedName>
        <fullName evidence="2">82d1acc7-0f16-4d25-83ee-7272e3959eef</fullName>
    </submittedName>
</protein>